<comment type="similarity">
    <text evidence="2">Belongs to the NAD(P)-dependent epimerase/dehydratase family. Dihydroflavonol-4-reductase subfamily.</text>
</comment>
<comment type="caution">
    <text evidence="4">The sequence shown here is derived from an EMBL/GenBank/DDBJ whole genome shotgun (WGS) entry which is preliminary data.</text>
</comment>
<sequence length="368" mass="40083">MANYQTSNLVLITGATGHLGFRTLIHALSAGYSVRAAVRSQAKANTILSHPQIQFLNPGPRLTFAIVPDLTAPYAYDEAVQDVSYIIHIASPLAGRDVPASQRGAHFILPAVRGTLGMLMAANKSGTVRRVVITSSIVALIPVRRLIGLERSKRPVLPTDRVPFVSGPYKTEFAAYAASKVAALREAEAWIAAERPEFDVVFLHPSFVEGRNDLAMNTREALKGTNAIILGIVLGQKMGSTASASVHNEDVARVHVQALNSAISGNTSYILSQKARWDDVKNIVQREFPDAVRKRILPNNGSAETHEVPIDASLTEETFGFTHLGFEEQVKSVVGHYVELRTRSRSALHAGGHEEQVKYLPQEVRVNT</sequence>
<dbReference type="AlphaFoldDB" id="A0A9P8LJ06"/>
<dbReference type="InterPro" id="IPR001509">
    <property type="entry name" value="Epimerase_deHydtase"/>
</dbReference>
<keyword evidence="1" id="KW-0560">Oxidoreductase</keyword>
<dbReference type="SUPFAM" id="SSF51735">
    <property type="entry name" value="NAD(P)-binding Rossmann-fold domains"/>
    <property type="match status" value="1"/>
</dbReference>
<dbReference type="GO" id="GO:0016616">
    <property type="term" value="F:oxidoreductase activity, acting on the CH-OH group of donors, NAD or NADP as acceptor"/>
    <property type="evidence" value="ECO:0007669"/>
    <property type="project" value="TreeGrafter"/>
</dbReference>
<evidence type="ECO:0000256" key="1">
    <source>
        <dbReference type="ARBA" id="ARBA00023002"/>
    </source>
</evidence>
<proteinExistence type="inferred from homology"/>
<dbReference type="EMBL" id="JAGHQM010000031">
    <property type="protein sequence ID" value="KAH0566154.1"/>
    <property type="molecule type" value="Genomic_DNA"/>
</dbReference>
<feature type="domain" description="NAD-dependent epimerase/dehydratase" evidence="3">
    <location>
        <begin position="10"/>
        <end position="262"/>
    </location>
</feature>
<dbReference type="PANTHER" id="PTHR10366">
    <property type="entry name" value="NAD DEPENDENT EPIMERASE/DEHYDRATASE"/>
    <property type="match status" value="1"/>
</dbReference>
<gene>
    <name evidence="4" type="ORF">GP486_000457</name>
</gene>
<protein>
    <recommendedName>
        <fullName evidence="3">NAD-dependent epimerase/dehydratase domain-containing protein</fullName>
    </recommendedName>
</protein>
<dbReference type="Pfam" id="PF01370">
    <property type="entry name" value="Epimerase"/>
    <property type="match status" value="1"/>
</dbReference>
<evidence type="ECO:0000259" key="3">
    <source>
        <dbReference type="Pfam" id="PF01370"/>
    </source>
</evidence>
<evidence type="ECO:0000313" key="4">
    <source>
        <dbReference type="EMBL" id="KAH0566154.1"/>
    </source>
</evidence>
<dbReference type="InterPro" id="IPR050425">
    <property type="entry name" value="NAD(P)_dehydrat-like"/>
</dbReference>
<evidence type="ECO:0000256" key="2">
    <source>
        <dbReference type="ARBA" id="ARBA00023445"/>
    </source>
</evidence>
<reference evidence="4" key="1">
    <citation type="submission" date="2021-03" db="EMBL/GenBank/DDBJ databases">
        <title>Comparative genomics and phylogenomic investigation of the class Geoglossomycetes provide insights into ecological specialization and systematics.</title>
        <authorList>
            <person name="Melie T."/>
            <person name="Pirro S."/>
            <person name="Miller A.N."/>
            <person name="Quandt A."/>
        </authorList>
    </citation>
    <scope>NUCLEOTIDE SEQUENCE</scope>
    <source>
        <strain evidence="4">CAQ_001_2017</strain>
    </source>
</reference>
<accession>A0A9P8LJ06</accession>
<dbReference type="PANTHER" id="PTHR10366:SF564">
    <property type="entry name" value="STEROL-4-ALPHA-CARBOXYLATE 3-DEHYDROGENASE, DECARBOXYLATING"/>
    <property type="match status" value="1"/>
</dbReference>
<name>A0A9P8LJ06_9PEZI</name>
<dbReference type="InterPro" id="IPR036291">
    <property type="entry name" value="NAD(P)-bd_dom_sf"/>
</dbReference>
<organism evidence="4 5">
    <name type="scientific">Trichoglossum hirsutum</name>
    <dbReference type="NCBI Taxonomy" id="265104"/>
    <lineage>
        <taxon>Eukaryota</taxon>
        <taxon>Fungi</taxon>
        <taxon>Dikarya</taxon>
        <taxon>Ascomycota</taxon>
        <taxon>Pezizomycotina</taxon>
        <taxon>Geoglossomycetes</taxon>
        <taxon>Geoglossales</taxon>
        <taxon>Geoglossaceae</taxon>
        <taxon>Trichoglossum</taxon>
    </lineage>
</organism>
<keyword evidence="5" id="KW-1185">Reference proteome</keyword>
<dbReference type="Gene3D" id="3.40.50.720">
    <property type="entry name" value="NAD(P)-binding Rossmann-like Domain"/>
    <property type="match status" value="1"/>
</dbReference>
<dbReference type="Proteomes" id="UP000750711">
    <property type="component" value="Unassembled WGS sequence"/>
</dbReference>
<evidence type="ECO:0000313" key="5">
    <source>
        <dbReference type="Proteomes" id="UP000750711"/>
    </source>
</evidence>